<proteinExistence type="predicted"/>
<evidence type="ECO:0000256" key="1">
    <source>
        <dbReference type="SAM" id="MobiDB-lite"/>
    </source>
</evidence>
<feature type="domain" description="Protein kinase" evidence="2">
    <location>
        <begin position="340"/>
        <end position="617"/>
    </location>
</feature>
<dbReference type="Proteomes" id="UP001140094">
    <property type="component" value="Unassembled WGS sequence"/>
</dbReference>
<evidence type="ECO:0000313" key="4">
    <source>
        <dbReference type="Proteomes" id="UP001140094"/>
    </source>
</evidence>
<dbReference type="SUPFAM" id="SSF56112">
    <property type="entry name" value="Protein kinase-like (PK-like)"/>
    <property type="match status" value="1"/>
</dbReference>
<dbReference type="PANTHER" id="PTHR38248:SF2">
    <property type="entry name" value="FUNK1 11"/>
    <property type="match status" value="1"/>
</dbReference>
<feature type="compositionally biased region" description="Low complexity" evidence="1">
    <location>
        <begin position="23"/>
        <end position="35"/>
    </location>
</feature>
<dbReference type="OrthoDB" id="5592585at2759"/>
<name>A0A9W8I1D0_9FUNG</name>
<dbReference type="EMBL" id="JANBUO010000396">
    <property type="protein sequence ID" value="KAJ2804489.1"/>
    <property type="molecule type" value="Genomic_DNA"/>
</dbReference>
<reference evidence="3" key="1">
    <citation type="submission" date="2022-07" db="EMBL/GenBank/DDBJ databases">
        <title>Phylogenomic reconstructions and comparative analyses of Kickxellomycotina fungi.</title>
        <authorList>
            <person name="Reynolds N.K."/>
            <person name="Stajich J.E."/>
            <person name="Barry K."/>
            <person name="Grigoriev I.V."/>
            <person name="Crous P."/>
            <person name="Smith M.E."/>
        </authorList>
    </citation>
    <scope>NUCLEOTIDE SEQUENCE</scope>
    <source>
        <strain evidence="3">NRRL 1565</strain>
    </source>
</reference>
<gene>
    <name evidence="3" type="ORF">H4R20_002486</name>
</gene>
<dbReference type="InterPro" id="IPR011009">
    <property type="entry name" value="Kinase-like_dom_sf"/>
</dbReference>
<feature type="region of interest" description="Disordered" evidence="1">
    <location>
        <begin position="23"/>
        <end position="60"/>
    </location>
</feature>
<comment type="caution">
    <text evidence="3">The sequence shown here is derived from an EMBL/GenBank/DDBJ whole genome shotgun (WGS) entry which is preliminary data.</text>
</comment>
<dbReference type="InterPro" id="IPR040976">
    <property type="entry name" value="Pkinase_fungal"/>
</dbReference>
<evidence type="ECO:0000313" key="3">
    <source>
        <dbReference type="EMBL" id="KAJ2804489.1"/>
    </source>
</evidence>
<protein>
    <recommendedName>
        <fullName evidence="2">Protein kinase domain-containing protein</fullName>
    </recommendedName>
</protein>
<keyword evidence="4" id="KW-1185">Reference proteome</keyword>
<dbReference type="InterPro" id="IPR000719">
    <property type="entry name" value="Prot_kinase_dom"/>
</dbReference>
<accession>A0A9W8I1D0</accession>
<evidence type="ECO:0000259" key="2">
    <source>
        <dbReference type="PROSITE" id="PS50011"/>
    </source>
</evidence>
<dbReference type="PROSITE" id="PS50011">
    <property type="entry name" value="PROTEIN_KINASE_DOM"/>
    <property type="match status" value="1"/>
</dbReference>
<dbReference type="GO" id="GO:0004672">
    <property type="term" value="F:protein kinase activity"/>
    <property type="evidence" value="ECO:0007669"/>
    <property type="project" value="InterPro"/>
</dbReference>
<sequence>MSNAAANPEELPIEDLHIHQTLTPSTSTGSQQSGLIDNTTATSSRLRDTTVSTAGDATENIPELEERRRIIGKSVESRLLKYDTFKFVMNKLQLGTQYRKYRDVSSDTFLDIAKRSLVFKQGKFKRAESQGPYQNKESALLKHFIAIYQDICDAAFQHLKGSCYEQSPYIFDIPQNFVDADCNIRPDGVFCFGSGLRSFSTVHILLELNKTSYAEDIPRDVLGQLGDYAMAVWHEQPFRKFVPVILLHGEELDLFIFTRGKVYRAYIGQFGFTHTSEDELDIADTFERLWFLLTLPTAQFGHLCNVNFRPSGFKILPDSSNNTHVEISTEYKNDCNFLRFEKRIQKSVHIFGRLAYIYRSSYQGKSVVAKISWSPVDRLPECAMYEALKTAGVPGVPEVIDHSFILDDFFGYRAELLLMEDCGVPIGTYFAEPGRFINCRSKREVELAEYTKQVTTSLVRAYDSGILHRDISYGNITIKKKRAYLIDWGYAKFLPWASTGDLTCRWGFGDDIVQHEDMNDSFIGTPLFMSVQILLGATERSIMHDLESLFMVVLHSLASINELPPDSNNPNYGWKFLTNEMTATLRLGCLCSAEKYLEKFGCGNCGEVIKTITDAIC</sequence>
<organism evidence="3 4">
    <name type="scientific">Coemansia guatemalensis</name>
    <dbReference type="NCBI Taxonomy" id="2761395"/>
    <lineage>
        <taxon>Eukaryota</taxon>
        <taxon>Fungi</taxon>
        <taxon>Fungi incertae sedis</taxon>
        <taxon>Zoopagomycota</taxon>
        <taxon>Kickxellomycotina</taxon>
        <taxon>Kickxellomycetes</taxon>
        <taxon>Kickxellales</taxon>
        <taxon>Kickxellaceae</taxon>
        <taxon>Coemansia</taxon>
    </lineage>
</organism>
<dbReference type="Gene3D" id="1.10.510.10">
    <property type="entry name" value="Transferase(Phosphotransferase) domain 1"/>
    <property type="match status" value="1"/>
</dbReference>
<dbReference type="PANTHER" id="PTHR38248">
    <property type="entry name" value="FUNK1 6"/>
    <property type="match status" value="1"/>
</dbReference>
<dbReference type="GO" id="GO:0005524">
    <property type="term" value="F:ATP binding"/>
    <property type="evidence" value="ECO:0007669"/>
    <property type="project" value="InterPro"/>
</dbReference>
<dbReference type="AlphaFoldDB" id="A0A9W8I1D0"/>
<dbReference type="Pfam" id="PF17667">
    <property type="entry name" value="Pkinase_fungal"/>
    <property type="match status" value="2"/>
</dbReference>
<feature type="compositionally biased region" description="Polar residues" evidence="1">
    <location>
        <begin position="36"/>
        <end position="55"/>
    </location>
</feature>